<keyword evidence="2" id="KW-1185">Reference proteome</keyword>
<accession>A0A9Q1LP83</accession>
<protein>
    <submittedName>
        <fullName evidence="1">Uncharacterized protein</fullName>
    </submittedName>
</protein>
<evidence type="ECO:0000313" key="1">
    <source>
        <dbReference type="EMBL" id="KAJ8540224.1"/>
    </source>
</evidence>
<evidence type="ECO:0000313" key="2">
    <source>
        <dbReference type="Proteomes" id="UP001152561"/>
    </source>
</evidence>
<sequence length="69" mass="8149">MPSSHLILLHICLQQLIPHNGNFHILNSRFEGIIIIEQDVRKIDTPKQFFLIFSFNFSCSQSRKFTLFQ</sequence>
<reference evidence="2" key="1">
    <citation type="journal article" date="2023" name="Proc. Natl. Acad. Sci. U.S.A.">
        <title>Genomic and structural basis for evolution of tropane alkaloid biosynthesis.</title>
        <authorList>
            <person name="Wanga Y.-J."/>
            <person name="Taina T."/>
            <person name="Yua J.-Y."/>
            <person name="Lia J."/>
            <person name="Xua B."/>
            <person name="Chenc J."/>
            <person name="D'Auriad J.C."/>
            <person name="Huanga J.-P."/>
            <person name="Huanga S.-X."/>
        </authorList>
    </citation>
    <scope>NUCLEOTIDE SEQUENCE [LARGE SCALE GENOMIC DNA]</scope>
    <source>
        <strain evidence="2">cv. KIB-2019</strain>
    </source>
</reference>
<name>A0A9Q1LP83_9SOLA</name>
<dbReference type="AlphaFoldDB" id="A0A9Q1LP83"/>
<comment type="caution">
    <text evidence="1">The sequence shown here is derived from an EMBL/GenBank/DDBJ whole genome shotgun (WGS) entry which is preliminary data.</text>
</comment>
<gene>
    <name evidence="1" type="ORF">K7X08_030143</name>
</gene>
<dbReference type="EMBL" id="JAJAGQ010000016">
    <property type="protein sequence ID" value="KAJ8540224.1"/>
    <property type="molecule type" value="Genomic_DNA"/>
</dbReference>
<organism evidence="1 2">
    <name type="scientific">Anisodus acutangulus</name>
    <dbReference type="NCBI Taxonomy" id="402998"/>
    <lineage>
        <taxon>Eukaryota</taxon>
        <taxon>Viridiplantae</taxon>
        <taxon>Streptophyta</taxon>
        <taxon>Embryophyta</taxon>
        <taxon>Tracheophyta</taxon>
        <taxon>Spermatophyta</taxon>
        <taxon>Magnoliopsida</taxon>
        <taxon>eudicotyledons</taxon>
        <taxon>Gunneridae</taxon>
        <taxon>Pentapetalae</taxon>
        <taxon>asterids</taxon>
        <taxon>lamiids</taxon>
        <taxon>Solanales</taxon>
        <taxon>Solanaceae</taxon>
        <taxon>Solanoideae</taxon>
        <taxon>Hyoscyameae</taxon>
        <taxon>Anisodus</taxon>
    </lineage>
</organism>
<proteinExistence type="predicted"/>
<dbReference type="Proteomes" id="UP001152561">
    <property type="component" value="Unassembled WGS sequence"/>
</dbReference>